<reference evidence="1 2" key="1">
    <citation type="submission" date="2014-11" db="EMBL/GenBank/DDBJ databases">
        <title>Genetic blueprint of the zoonotic pathogen Toxocara canis.</title>
        <authorList>
            <person name="Zhu X.-Q."/>
            <person name="Korhonen P.K."/>
            <person name="Cai H."/>
            <person name="Young N.D."/>
            <person name="Nejsum P."/>
            <person name="von Samson-Himmelstjerna G."/>
            <person name="Boag P.R."/>
            <person name="Tan P."/>
            <person name="Li Q."/>
            <person name="Min J."/>
            <person name="Yang Y."/>
            <person name="Wang X."/>
            <person name="Fang X."/>
            <person name="Hall R.S."/>
            <person name="Hofmann A."/>
            <person name="Sternberg P.W."/>
            <person name="Jex A.R."/>
            <person name="Gasser R.B."/>
        </authorList>
    </citation>
    <scope>NUCLEOTIDE SEQUENCE [LARGE SCALE GENOMIC DNA]</scope>
    <source>
        <strain evidence="1">PN_DK_2014</strain>
    </source>
</reference>
<dbReference type="Proteomes" id="UP000031036">
    <property type="component" value="Unassembled WGS sequence"/>
</dbReference>
<organism evidence="1 2">
    <name type="scientific">Toxocara canis</name>
    <name type="common">Canine roundworm</name>
    <dbReference type="NCBI Taxonomy" id="6265"/>
    <lineage>
        <taxon>Eukaryota</taxon>
        <taxon>Metazoa</taxon>
        <taxon>Ecdysozoa</taxon>
        <taxon>Nematoda</taxon>
        <taxon>Chromadorea</taxon>
        <taxon>Rhabditida</taxon>
        <taxon>Spirurina</taxon>
        <taxon>Ascaridomorpha</taxon>
        <taxon>Ascaridoidea</taxon>
        <taxon>Toxocaridae</taxon>
        <taxon>Toxocara</taxon>
    </lineage>
</organism>
<keyword evidence="2" id="KW-1185">Reference proteome</keyword>
<sequence>MSRSRISTIVRPPRPTFLAFPFLSSPSGLIGFFFHRLPCFVPGQFSSTIENRSLPWFVLTSLQALFPLPLAQLHGSRLDCRDLVTADSVFCIDLTRQPL</sequence>
<evidence type="ECO:0000313" key="1">
    <source>
        <dbReference type="EMBL" id="KHN86082.1"/>
    </source>
</evidence>
<dbReference type="EMBL" id="JPKZ01000646">
    <property type="protein sequence ID" value="KHN86082.1"/>
    <property type="molecule type" value="Genomic_DNA"/>
</dbReference>
<gene>
    <name evidence="1" type="ORF">Tcan_00275</name>
</gene>
<name>A0A0B2VXK5_TOXCA</name>
<evidence type="ECO:0000313" key="2">
    <source>
        <dbReference type="Proteomes" id="UP000031036"/>
    </source>
</evidence>
<accession>A0A0B2VXK5</accession>
<dbReference type="AlphaFoldDB" id="A0A0B2VXK5"/>
<proteinExistence type="predicted"/>
<comment type="caution">
    <text evidence="1">The sequence shown here is derived from an EMBL/GenBank/DDBJ whole genome shotgun (WGS) entry which is preliminary data.</text>
</comment>
<protein>
    <submittedName>
        <fullName evidence="1">Uncharacterized protein</fullName>
    </submittedName>
</protein>